<proteinExistence type="predicted"/>
<dbReference type="Proteomes" id="UP000814140">
    <property type="component" value="Unassembled WGS sequence"/>
</dbReference>
<keyword evidence="2" id="KW-1185">Reference proteome</keyword>
<gene>
    <name evidence="1" type="ORF">BV25DRAFT_68519</name>
</gene>
<dbReference type="EMBL" id="MU277187">
    <property type="protein sequence ID" value="KAI0068966.1"/>
    <property type="molecule type" value="Genomic_DNA"/>
</dbReference>
<evidence type="ECO:0000313" key="1">
    <source>
        <dbReference type="EMBL" id="KAI0068966.1"/>
    </source>
</evidence>
<accession>A0ACB8TKJ2</accession>
<name>A0ACB8TKJ2_9AGAM</name>
<evidence type="ECO:0000313" key="2">
    <source>
        <dbReference type="Proteomes" id="UP000814140"/>
    </source>
</evidence>
<protein>
    <submittedName>
        <fullName evidence="1">Uncharacterized protein</fullName>
    </submittedName>
</protein>
<organism evidence="1 2">
    <name type="scientific">Artomyces pyxidatus</name>
    <dbReference type="NCBI Taxonomy" id="48021"/>
    <lineage>
        <taxon>Eukaryota</taxon>
        <taxon>Fungi</taxon>
        <taxon>Dikarya</taxon>
        <taxon>Basidiomycota</taxon>
        <taxon>Agaricomycotina</taxon>
        <taxon>Agaricomycetes</taxon>
        <taxon>Russulales</taxon>
        <taxon>Auriscalpiaceae</taxon>
        <taxon>Artomyces</taxon>
    </lineage>
</organism>
<comment type="caution">
    <text evidence="1">The sequence shown here is derived from an EMBL/GenBank/DDBJ whole genome shotgun (WGS) entry which is preliminary data.</text>
</comment>
<reference evidence="1" key="2">
    <citation type="journal article" date="2022" name="New Phytol.">
        <title>Evolutionary transition to the ectomycorrhizal habit in the genomes of a hyperdiverse lineage of mushroom-forming fungi.</title>
        <authorList>
            <person name="Looney B."/>
            <person name="Miyauchi S."/>
            <person name="Morin E."/>
            <person name="Drula E."/>
            <person name="Courty P.E."/>
            <person name="Kohler A."/>
            <person name="Kuo A."/>
            <person name="LaButti K."/>
            <person name="Pangilinan J."/>
            <person name="Lipzen A."/>
            <person name="Riley R."/>
            <person name="Andreopoulos W."/>
            <person name="He G."/>
            <person name="Johnson J."/>
            <person name="Nolan M."/>
            <person name="Tritt A."/>
            <person name="Barry K.W."/>
            <person name="Grigoriev I.V."/>
            <person name="Nagy L.G."/>
            <person name="Hibbett D."/>
            <person name="Henrissat B."/>
            <person name="Matheny P.B."/>
            <person name="Labbe J."/>
            <person name="Martin F.M."/>
        </authorList>
    </citation>
    <scope>NUCLEOTIDE SEQUENCE</scope>
    <source>
        <strain evidence="1">HHB10654</strain>
    </source>
</reference>
<sequence>MPLILIGASCPLCEQGCPRQVCRTSNGPQAMLIVSESICTSYQTANGVVSGIQWIPAEATSVIPTGAQPAGADFAASWNRGNNNRDERALKDWQKDEERRIRKEEKEAAKRNARLEKDRRERDREEKEIRRAREKDARRLSGNYSAVPSVAGSTGGYSATGSPYGVYSNPVGDIERRLDGVDLNRRDRRGSVSGYDNRRRSGYGEPVGYSPAAGRPASPYNAPGAFPPPSPRMGANNAMYGAPGGYPAQAYPPSPGRPVDPYQRAASPYHGAVPGVYPSDQPILSRSRAPSPNPGAAPPLYPRSRAASPIPGAVPYGPPRSRASSPMPGGVPYNQPQFPQPTVPGRAPPSPHIGGGGLPYQEQQQMLPPPDGFNRPPNLAQSYTWFDTMKIQDMDAFYDNMPRMPLVLVPHDVYHEDWIRFMQDLALAWAGKLPTADPTRASKRSNMTADLIDLWNNSFFQQRGVEVVLFKGRERRSGAAIGTIERHLPSFDSDEDDDSDSSSLSSDSSSSDDAKYGRQNPYGRPTDPYAAADAKRRKAEKKAEKKRKHKEKKAKKRARERERTYSLYLTCIAPREGGLGPQY</sequence>
<reference evidence="1" key="1">
    <citation type="submission" date="2021-03" db="EMBL/GenBank/DDBJ databases">
        <authorList>
            <consortium name="DOE Joint Genome Institute"/>
            <person name="Ahrendt S."/>
            <person name="Looney B.P."/>
            <person name="Miyauchi S."/>
            <person name="Morin E."/>
            <person name="Drula E."/>
            <person name="Courty P.E."/>
            <person name="Chicoki N."/>
            <person name="Fauchery L."/>
            <person name="Kohler A."/>
            <person name="Kuo A."/>
            <person name="Labutti K."/>
            <person name="Pangilinan J."/>
            <person name="Lipzen A."/>
            <person name="Riley R."/>
            <person name="Andreopoulos W."/>
            <person name="He G."/>
            <person name="Johnson J."/>
            <person name="Barry K.W."/>
            <person name="Grigoriev I.V."/>
            <person name="Nagy L."/>
            <person name="Hibbett D."/>
            <person name="Henrissat B."/>
            <person name="Matheny P.B."/>
            <person name="Labbe J."/>
            <person name="Martin F."/>
        </authorList>
    </citation>
    <scope>NUCLEOTIDE SEQUENCE</scope>
    <source>
        <strain evidence="1">HHB10654</strain>
    </source>
</reference>